<reference evidence="1" key="1">
    <citation type="submission" date="2020-02" db="EMBL/GenBank/DDBJ databases">
        <authorList>
            <person name="Meier V. D."/>
        </authorList>
    </citation>
    <scope>NUCLEOTIDE SEQUENCE</scope>
    <source>
        <strain evidence="1">AVDCRST_MAG92</strain>
    </source>
</reference>
<sequence>MNLNGILRAANQWFLNTPERALDQAYKAALMIKAIEDEHFHGKKISANSTEQSSSVVAYFESDLYKYLQTVRVRLAEFKSSRSVFTGSEPKRINTTSIDAIGNPSRYYPL</sequence>
<dbReference type="EMBL" id="CADCTM010000934">
    <property type="protein sequence ID" value="CAA9307484.1"/>
    <property type="molecule type" value="Genomic_DNA"/>
</dbReference>
<name>A0A6J4KIZ4_9CYAN</name>
<feature type="non-terminal residue" evidence="1">
    <location>
        <position position="110"/>
    </location>
</feature>
<protein>
    <submittedName>
        <fullName evidence="1">Membrane protein PxcA, involved in light-induced proton extrusion</fullName>
    </submittedName>
</protein>
<proteinExistence type="predicted"/>
<evidence type="ECO:0000313" key="1">
    <source>
        <dbReference type="EMBL" id="CAA9307484.1"/>
    </source>
</evidence>
<dbReference type="AlphaFoldDB" id="A0A6J4KIZ4"/>
<gene>
    <name evidence="1" type="ORF">AVDCRST_MAG92-5559</name>
</gene>
<organism evidence="1">
    <name type="scientific">uncultured Coleofasciculus sp</name>
    <dbReference type="NCBI Taxonomy" id="1267456"/>
    <lineage>
        <taxon>Bacteria</taxon>
        <taxon>Bacillati</taxon>
        <taxon>Cyanobacteriota</taxon>
        <taxon>Cyanophyceae</taxon>
        <taxon>Coleofasciculales</taxon>
        <taxon>Coleofasciculaceae</taxon>
        <taxon>Coleofasciculus</taxon>
        <taxon>environmental samples</taxon>
    </lineage>
</organism>
<accession>A0A6J4KIZ4</accession>